<dbReference type="PANTHER" id="PTHR30483">
    <property type="entry name" value="LEUCINE-SPECIFIC-BINDING PROTEIN"/>
    <property type="match status" value="1"/>
</dbReference>
<evidence type="ECO:0000256" key="1">
    <source>
        <dbReference type="ARBA" id="ARBA00010062"/>
    </source>
</evidence>
<dbReference type="InterPro" id="IPR051010">
    <property type="entry name" value="BCAA_transport"/>
</dbReference>
<dbReference type="OrthoDB" id="9783240at2"/>
<feature type="chain" id="PRO_5037401299" evidence="4">
    <location>
        <begin position="23"/>
        <end position="432"/>
    </location>
</feature>
<evidence type="ECO:0000256" key="2">
    <source>
        <dbReference type="ARBA" id="ARBA00022729"/>
    </source>
</evidence>
<comment type="caution">
    <text evidence="6">The sequence shown here is derived from an EMBL/GenBank/DDBJ whole genome shotgun (WGS) entry which is preliminary data.</text>
</comment>
<keyword evidence="7" id="KW-1185">Reference proteome</keyword>
<keyword evidence="2 4" id="KW-0732">Signal</keyword>
<evidence type="ECO:0000313" key="6">
    <source>
        <dbReference type="EMBL" id="MYZ47391.1"/>
    </source>
</evidence>
<evidence type="ECO:0000313" key="7">
    <source>
        <dbReference type="Proteomes" id="UP000773614"/>
    </source>
</evidence>
<evidence type="ECO:0000256" key="4">
    <source>
        <dbReference type="SAM" id="SignalP"/>
    </source>
</evidence>
<dbReference type="AlphaFoldDB" id="A0A964WSY9"/>
<dbReference type="InterPro" id="IPR028081">
    <property type="entry name" value="Leu-bd"/>
</dbReference>
<dbReference type="Pfam" id="PF13458">
    <property type="entry name" value="Peripla_BP_6"/>
    <property type="match status" value="1"/>
</dbReference>
<dbReference type="SUPFAM" id="SSF53822">
    <property type="entry name" value="Periplasmic binding protein-like I"/>
    <property type="match status" value="1"/>
</dbReference>
<keyword evidence="3" id="KW-0029">Amino-acid transport</keyword>
<name>A0A964WSY9_9HYPH</name>
<proteinExistence type="inferred from homology"/>
<comment type="similarity">
    <text evidence="1">Belongs to the leucine-binding protein family.</text>
</comment>
<keyword evidence="3" id="KW-0813">Transport</keyword>
<dbReference type="GO" id="GO:0006865">
    <property type="term" value="P:amino acid transport"/>
    <property type="evidence" value="ECO:0007669"/>
    <property type="project" value="UniProtKB-KW"/>
</dbReference>
<dbReference type="RefSeq" id="WP_161139738.1">
    <property type="nucleotide sequence ID" value="NZ_SPKJ01000014.1"/>
</dbReference>
<reference evidence="6" key="1">
    <citation type="submission" date="2019-03" db="EMBL/GenBank/DDBJ databases">
        <title>Afifella sp. nov., isolated from activated sludge.</title>
        <authorList>
            <person name="Li Q."/>
            <person name="Liu Y."/>
        </authorList>
    </citation>
    <scope>NUCLEOTIDE SEQUENCE</scope>
    <source>
        <strain evidence="6">L72</strain>
    </source>
</reference>
<dbReference type="EMBL" id="SPKJ01000014">
    <property type="protein sequence ID" value="MYZ47391.1"/>
    <property type="molecule type" value="Genomic_DNA"/>
</dbReference>
<organism evidence="6 7">
    <name type="scientific">Propylenella binzhouense</name>
    <dbReference type="NCBI Taxonomy" id="2555902"/>
    <lineage>
        <taxon>Bacteria</taxon>
        <taxon>Pseudomonadati</taxon>
        <taxon>Pseudomonadota</taxon>
        <taxon>Alphaproteobacteria</taxon>
        <taxon>Hyphomicrobiales</taxon>
        <taxon>Propylenellaceae</taxon>
        <taxon>Propylenella</taxon>
    </lineage>
</organism>
<evidence type="ECO:0000256" key="3">
    <source>
        <dbReference type="ARBA" id="ARBA00022970"/>
    </source>
</evidence>
<sequence length="432" mass="45723">MQVWKGLAGALALAALLGHASAQEKPKELGIGVFTFMSGGPAAYGMPARNAAGLIFDGINAAGGIGGVPVKPVYVDEGQGTDAVVSEFRRLATSGEVSAMIAALSSGNCLALAPIAEQLKMPTVAWNCDTHQLFLKDKYDYVYRANSSTIPEFVATALYVLDKKPDLKTVAIINPDYAFGHDAAQIFTAALKAFKPDVEFVAELFPKLGASNYNTEISRIMAARPDVVFTNFWGADLENFVRQAAPRGLFRNSQGVLSVGEAVLQSVGSQLPDGVIIGVLGDGWWQSPVAEKNAAAQKFVADYQAKFQAYPVFPSFKMANTILALKAAYEKAIAAKGGAWPTAEELSAALDGLTVETLTGGLTIRSEDNDGLVDQIVGVTAKSDKYPFPVIGEMVRYPAELVTPPAGTDPIAWIGSLDKDFLAKLPKPGSAQ</sequence>
<gene>
    <name evidence="6" type="ORF">E4O86_06665</name>
</gene>
<feature type="signal peptide" evidence="4">
    <location>
        <begin position="1"/>
        <end position="22"/>
    </location>
</feature>
<feature type="domain" description="Leucine-binding protein" evidence="5">
    <location>
        <begin position="30"/>
        <end position="370"/>
    </location>
</feature>
<dbReference type="InterPro" id="IPR028082">
    <property type="entry name" value="Peripla_BP_I"/>
</dbReference>
<dbReference type="Gene3D" id="3.40.50.2300">
    <property type="match status" value="2"/>
</dbReference>
<dbReference type="Proteomes" id="UP000773614">
    <property type="component" value="Unassembled WGS sequence"/>
</dbReference>
<protein>
    <submittedName>
        <fullName evidence="6">ABC transporter substrate-binding protein</fullName>
    </submittedName>
</protein>
<dbReference type="CDD" id="cd06330">
    <property type="entry name" value="PBP1_As_SBP-like"/>
    <property type="match status" value="1"/>
</dbReference>
<accession>A0A964WSY9</accession>
<evidence type="ECO:0000259" key="5">
    <source>
        <dbReference type="Pfam" id="PF13458"/>
    </source>
</evidence>
<dbReference type="PANTHER" id="PTHR30483:SF37">
    <property type="entry name" value="ABC TRANSPORTER SUBSTRATE-BINDING PROTEIN"/>
    <property type="match status" value="1"/>
</dbReference>